<gene>
    <name evidence="2" type="ORF">O3G_MSEX014395</name>
</gene>
<comment type="caution">
    <text evidence="2">The sequence shown here is derived from an EMBL/GenBank/DDBJ whole genome shotgun (WGS) entry which is preliminary data.</text>
</comment>
<feature type="compositionally biased region" description="Basic and acidic residues" evidence="1">
    <location>
        <begin position="48"/>
        <end position="58"/>
    </location>
</feature>
<dbReference type="Proteomes" id="UP000791440">
    <property type="component" value="Unassembled WGS sequence"/>
</dbReference>
<reference evidence="2" key="2">
    <citation type="submission" date="2020-12" db="EMBL/GenBank/DDBJ databases">
        <authorList>
            <person name="Kanost M."/>
        </authorList>
    </citation>
    <scope>NUCLEOTIDE SEQUENCE</scope>
</reference>
<name>A0A921ZUA0_MANSE</name>
<evidence type="ECO:0000256" key="1">
    <source>
        <dbReference type="SAM" id="MobiDB-lite"/>
    </source>
</evidence>
<feature type="region of interest" description="Disordered" evidence="1">
    <location>
        <begin position="41"/>
        <end position="72"/>
    </location>
</feature>
<dbReference type="AlphaFoldDB" id="A0A921ZUA0"/>
<proteinExistence type="predicted"/>
<evidence type="ECO:0000313" key="2">
    <source>
        <dbReference type="EMBL" id="KAG6464262.1"/>
    </source>
</evidence>
<dbReference type="EMBL" id="JH669133">
    <property type="protein sequence ID" value="KAG6464262.1"/>
    <property type="molecule type" value="Genomic_DNA"/>
</dbReference>
<organism evidence="2 3">
    <name type="scientific">Manduca sexta</name>
    <name type="common">Tobacco hawkmoth</name>
    <name type="synonym">Tobacco hornworm</name>
    <dbReference type="NCBI Taxonomy" id="7130"/>
    <lineage>
        <taxon>Eukaryota</taxon>
        <taxon>Metazoa</taxon>
        <taxon>Ecdysozoa</taxon>
        <taxon>Arthropoda</taxon>
        <taxon>Hexapoda</taxon>
        <taxon>Insecta</taxon>
        <taxon>Pterygota</taxon>
        <taxon>Neoptera</taxon>
        <taxon>Endopterygota</taxon>
        <taxon>Lepidoptera</taxon>
        <taxon>Glossata</taxon>
        <taxon>Ditrysia</taxon>
        <taxon>Bombycoidea</taxon>
        <taxon>Sphingidae</taxon>
        <taxon>Sphinginae</taxon>
        <taxon>Sphingini</taxon>
        <taxon>Manduca</taxon>
    </lineage>
</organism>
<accession>A0A921ZUA0</accession>
<protein>
    <submittedName>
        <fullName evidence="2">Uncharacterized protein</fullName>
    </submittedName>
</protein>
<keyword evidence="3" id="KW-1185">Reference proteome</keyword>
<sequence length="131" mass="14459">MNPSSPNFDHGGQSQRRSAEYAGDIVHKCVRITQVHSLLLHSHSPVRRQSDMTGERSGEGPTALRAFRGTGVSHRPLPDSELRLSNFFLRWKNPVTIILARPGIRTQDLSAAVVLVPCTLTTTPPRQSTKP</sequence>
<reference evidence="2" key="1">
    <citation type="journal article" date="2016" name="Insect Biochem. Mol. Biol.">
        <title>Multifaceted biological insights from a draft genome sequence of the tobacco hornworm moth, Manduca sexta.</title>
        <authorList>
            <person name="Kanost M.R."/>
            <person name="Arrese E.L."/>
            <person name="Cao X."/>
            <person name="Chen Y.R."/>
            <person name="Chellapilla S."/>
            <person name="Goldsmith M.R."/>
            <person name="Grosse-Wilde E."/>
            <person name="Heckel D.G."/>
            <person name="Herndon N."/>
            <person name="Jiang H."/>
            <person name="Papanicolaou A."/>
            <person name="Qu J."/>
            <person name="Soulages J.L."/>
            <person name="Vogel H."/>
            <person name="Walters J."/>
            <person name="Waterhouse R.M."/>
            <person name="Ahn S.J."/>
            <person name="Almeida F.C."/>
            <person name="An C."/>
            <person name="Aqrawi P."/>
            <person name="Bretschneider A."/>
            <person name="Bryant W.B."/>
            <person name="Bucks S."/>
            <person name="Chao H."/>
            <person name="Chevignon G."/>
            <person name="Christen J.M."/>
            <person name="Clarke D.F."/>
            <person name="Dittmer N.T."/>
            <person name="Ferguson L.C.F."/>
            <person name="Garavelou S."/>
            <person name="Gordon K.H.J."/>
            <person name="Gunaratna R.T."/>
            <person name="Han Y."/>
            <person name="Hauser F."/>
            <person name="He Y."/>
            <person name="Heidel-Fischer H."/>
            <person name="Hirsh A."/>
            <person name="Hu Y."/>
            <person name="Jiang H."/>
            <person name="Kalra D."/>
            <person name="Klinner C."/>
            <person name="Konig C."/>
            <person name="Kovar C."/>
            <person name="Kroll A.R."/>
            <person name="Kuwar S.S."/>
            <person name="Lee S.L."/>
            <person name="Lehman R."/>
            <person name="Li K."/>
            <person name="Li Z."/>
            <person name="Liang H."/>
            <person name="Lovelace S."/>
            <person name="Lu Z."/>
            <person name="Mansfield J.H."/>
            <person name="McCulloch K.J."/>
            <person name="Mathew T."/>
            <person name="Morton B."/>
            <person name="Muzny D.M."/>
            <person name="Neunemann D."/>
            <person name="Ongeri F."/>
            <person name="Pauchet Y."/>
            <person name="Pu L.L."/>
            <person name="Pyrousis I."/>
            <person name="Rao X.J."/>
            <person name="Redding A."/>
            <person name="Roesel C."/>
            <person name="Sanchez-Gracia A."/>
            <person name="Schaack S."/>
            <person name="Shukla A."/>
            <person name="Tetreau G."/>
            <person name="Wang Y."/>
            <person name="Xiong G.H."/>
            <person name="Traut W."/>
            <person name="Walsh T.K."/>
            <person name="Worley K.C."/>
            <person name="Wu D."/>
            <person name="Wu W."/>
            <person name="Wu Y.Q."/>
            <person name="Zhang X."/>
            <person name="Zou Z."/>
            <person name="Zucker H."/>
            <person name="Briscoe A.D."/>
            <person name="Burmester T."/>
            <person name="Clem R.J."/>
            <person name="Feyereisen R."/>
            <person name="Grimmelikhuijzen C.J.P."/>
            <person name="Hamodrakas S.J."/>
            <person name="Hansson B.S."/>
            <person name="Huguet E."/>
            <person name="Jermiin L.S."/>
            <person name="Lan Q."/>
            <person name="Lehman H.K."/>
            <person name="Lorenzen M."/>
            <person name="Merzendorfer H."/>
            <person name="Michalopoulos I."/>
            <person name="Morton D.B."/>
            <person name="Muthukrishnan S."/>
            <person name="Oakeshott J.G."/>
            <person name="Palmer W."/>
            <person name="Park Y."/>
            <person name="Passarelli A.L."/>
            <person name="Rozas J."/>
            <person name="Schwartz L.M."/>
            <person name="Smith W."/>
            <person name="Southgate A."/>
            <person name="Vilcinskas A."/>
            <person name="Vogt R."/>
            <person name="Wang P."/>
            <person name="Werren J."/>
            <person name="Yu X.Q."/>
            <person name="Zhou J.J."/>
            <person name="Brown S.J."/>
            <person name="Scherer S.E."/>
            <person name="Richards S."/>
            <person name="Blissard G.W."/>
        </authorList>
    </citation>
    <scope>NUCLEOTIDE SEQUENCE</scope>
</reference>
<evidence type="ECO:0000313" key="3">
    <source>
        <dbReference type="Proteomes" id="UP000791440"/>
    </source>
</evidence>